<evidence type="ECO:0000313" key="2">
    <source>
        <dbReference type="EMBL" id="KAH9842783.1"/>
    </source>
</evidence>
<feature type="compositionally biased region" description="Polar residues" evidence="1">
    <location>
        <begin position="467"/>
        <end position="488"/>
    </location>
</feature>
<feature type="compositionally biased region" description="Basic and acidic residues" evidence="1">
    <location>
        <begin position="390"/>
        <end position="410"/>
    </location>
</feature>
<dbReference type="EMBL" id="JADCUA010000002">
    <property type="protein sequence ID" value="KAH9842783.1"/>
    <property type="molecule type" value="Genomic_DNA"/>
</dbReference>
<feature type="region of interest" description="Disordered" evidence="1">
    <location>
        <begin position="1051"/>
        <end position="1142"/>
    </location>
</feature>
<feature type="compositionally biased region" description="Low complexity" evidence="1">
    <location>
        <begin position="336"/>
        <end position="353"/>
    </location>
</feature>
<feature type="compositionally biased region" description="Acidic residues" evidence="1">
    <location>
        <begin position="1213"/>
        <end position="1231"/>
    </location>
</feature>
<organism evidence="2 3">
    <name type="scientific">Rhodofomes roseus</name>
    <dbReference type="NCBI Taxonomy" id="34475"/>
    <lineage>
        <taxon>Eukaryota</taxon>
        <taxon>Fungi</taxon>
        <taxon>Dikarya</taxon>
        <taxon>Basidiomycota</taxon>
        <taxon>Agaricomycotina</taxon>
        <taxon>Agaricomycetes</taxon>
        <taxon>Polyporales</taxon>
        <taxon>Rhodofomes</taxon>
    </lineage>
</organism>
<feature type="compositionally biased region" description="Polar residues" evidence="1">
    <location>
        <begin position="510"/>
        <end position="530"/>
    </location>
</feature>
<feature type="compositionally biased region" description="Pro residues" evidence="1">
    <location>
        <begin position="718"/>
        <end position="727"/>
    </location>
</feature>
<keyword evidence="3" id="KW-1185">Reference proteome</keyword>
<feature type="compositionally biased region" description="Basic and acidic residues" evidence="1">
    <location>
        <begin position="1120"/>
        <end position="1142"/>
    </location>
</feature>
<feature type="region of interest" description="Disordered" evidence="1">
    <location>
        <begin position="1212"/>
        <end position="1250"/>
    </location>
</feature>
<feature type="compositionally biased region" description="Basic residues" evidence="1">
    <location>
        <begin position="308"/>
        <end position="317"/>
    </location>
</feature>
<feature type="compositionally biased region" description="Low complexity" evidence="1">
    <location>
        <begin position="757"/>
        <end position="771"/>
    </location>
</feature>
<feature type="compositionally biased region" description="Polar residues" evidence="1">
    <location>
        <begin position="430"/>
        <end position="449"/>
    </location>
</feature>
<feature type="compositionally biased region" description="Polar residues" evidence="1">
    <location>
        <begin position="772"/>
        <end position="784"/>
    </location>
</feature>
<sequence>MSSGVLVDVGDTRSPNSTTSDDADAVNTESARIYFGPLQSPEKKFASTSKFRTPVRRSARLSSVRVCEQAHVDARTQEPAPTRLDSAEGASSSAEEDILEDEPSFILANKVLQAHDNPSPPPSPSTNGEAPLPNPDILIDLTDGNEPMMTIASNVDPLVPAHQGSDAEANISQPDLINFDSFSTPSTTPRVGTPDLHTFAQAASPLSGKSKATTVDDLLSLSPMGVSPAPELAVEVVLATADALTPTAEEEEQVLHALIDNASVADAPSPLPDQVPVQMRVPDVSTANIPATVSQVAIPSPTSQPHTPVRRSSRKRSSISPARPRPITETSTLLNPPVSSRSGSSPQPSSTPSLVFPPLGVRVKKRAGSRDVAPNVEGSSANPVDTTQLVDEKRPVSPGREATRKLETQQHRRLGSLSPTSTGLLMQLLPNASSASTEEQSPAAQTVVSCTPPPDSANFEPPHIISRSATPQPGGQVQSPADAPQSTPIAVEPSRSPARRIPIHEAIAQGTFSPPKQQSLTGGAKANSTLGLLGTPVFRRPLQALDDPKRSPAKRVPISQAFAPSTVPSPNKGKAPIRSSSPVRPAPKERARSNSVESVARPLFERSRSAEPARPLASSFAKPSSAGSSTLRSNAATSLPFPLVPSSSRAHPSIPEVDEGEADTRTTTPHERVRSRSPPGSSPAKHVSLLRQPSANVTSRIPRIGAKPYARPKSKEPSPTPAPAPEPRPPKVPRRALGAAGGVVRPFRALQAGQGSGSSDDSSPRYGPPGSTHNPLNGSTTQQPPVAEGSRVSALKRKREGEKSLVSPPGAKPVVVIRKVVPGMFGQSSSSKAGPSTAPPAGTPTAEPTPRASPQKPKGPIRMRKVADWKPPPREPKPGSSKTDATPPVVDEPAVSPPCVPKPSPEPVSSSPPWPSSTEVTSSVPPVDRDAAIRQPVPSPLAQTTEQEPDPQSNGTRRSSRSRRAVTNPTTDVFGVVSAAPVRPLNVRRKRPPRTDTSAFVGMTAAALRALTTSNTQKNQQQVVSLKTEVIRKDGKRPGSPTTKVRTILEKQKEVKAQQRHERAERRARRSSEGTQANESQADMSVDLGDMSTITVDENGVPVRHRRGPGDEEDYVTPPRPERPLKRERLDPEVEARDDKRVKWDHGLATSVYLDEIAPKPKKPAGSDVSRKGCLAPTAKSLRLDTLGNVLNAGGPLLNLVREDVVVKKFVYDDDEDAQSEVPEPEPEPEPEPTVPLEIKPKSKSKKNKP</sequence>
<evidence type="ECO:0000256" key="1">
    <source>
        <dbReference type="SAM" id="MobiDB-lite"/>
    </source>
</evidence>
<feature type="compositionally biased region" description="Low complexity" evidence="1">
    <location>
        <begin position="617"/>
        <end position="629"/>
    </location>
</feature>
<feature type="compositionally biased region" description="Low complexity" evidence="1">
    <location>
        <begin position="415"/>
        <end position="425"/>
    </location>
</feature>
<feature type="compositionally biased region" description="Low complexity" evidence="1">
    <location>
        <begin position="916"/>
        <end position="926"/>
    </location>
</feature>
<feature type="compositionally biased region" description="Basic and acidic residues" evidence="1">
    <location>
        <begin position="662"/>
        <end position="674"/>
    </location>
</feature>
<dbReference type="Proteomes" id="UP000814176">
    <property type="component" value="Unassembled WGS sequence"/>
</dbReference>
<feature type="compositionally biased region" description="Polar residues" evidence="1">
    <location>
        <begin position="377"/>
        <end position="389"/>
    </location>
</feature>
<reference evidence="2 3" key="1">
    <citation type="journal article" date="2021" name="Environ. Microbiol.">
        <title>Gene family expansions and transcriptome signatures uncover fungal adaptations to wood decay.</title>
        <authorList>
            <person name="Hage H."/>
            <person name="Miyauchi S."/>
            <person name="Viragh M."/>
            <person name="Drula E."/>
            <person name="Min B."/>
            <person name="Chaduli D."/>
            <person name="Navarro D."/>
            <person name="Favel A."/>
            <person name="Norest M."/>
            <person name="Lesage-Meessen L."/>
            <person name="Balint B."/>
            <person name="Merenyi Z."/>
            <person name="de Eugenio L."/>
            <person name="Morin E."/>
            <person name="Martinez A.T."/>
            <person name="Baldrian P."/>
            <person name="Stursova M."/>
            <person name="Martinez M.J."/>
            <person name="Novotny C."/>
            <person name="Magnuson J.K."/>
            <person name="Spatafora J.W."/>
            <person name="Maurice S."/>
            <person name="Pangilinan J."/>
            <person name="Andreopoulos W."/>
            <person name="LaButti K."/>
            <person name="Hundley H."/>
            <person name="Na H."/>
            <person name="Kuo A."/>
            <person name="Barry K."/>
            <person name="Lipzen A."/>
            <person name="Henrissat B."/>
            <person name="Riley R."/>
            <person name="Ahrendt S."/>
            <person name="Nagy L.G."/>
            <person name="Grigoriev I.V."/>
            <person name="Martin F."/>
            <person name="Rosso M.N."/>
        </authorList>
    </citation>
    <scope>NUCLEOTIDE SEQUENCE [LARGE SCALE GENOMIC DNA]</scope>
    <source>
        <strain evidence="2 3">CIRM-BRFM 1785</strain>
    </source>
</reference>
<comment type="caution">
    <text evidence="2">The sequence shown here is derived from an EMBL/GenBank/DDBJ whole genome shotgun (WGS) entry which is preliminary data.</text>
</comment>
<feature type="region of interest" description="Disordered" evidence="1">
    <location>
        <begin position="1"/>
        <end position="28"/>
    </location>
</feature>
<accession>A0ABQ8KWP1</accession>
<evidence type="ECO:0000313" key="3">
    <source>
        <dbReference type="Proteomes" id="UP000814176"/>
    </source>
</evidence>
<dbReference type="RefSeq" id="XP_047783830.1">
    <property type="nucleotide sequence ID" value="XM_047928828.1"/>
</dbReference>
<feature type="region of interest" description="Disordered" evidence="1">
    <location>
        <begin position="293"/>
        <end position="999"/>
    </location>
</feature>
<name>A0ABQ8KWP1_9APHY</name>
<proteinExistence type="predicted"/>
<gene>
    <name evidence="2" type="ORF">C8Q71DRAFT_903804</name>
</gene>
<protein>
    <submittedName>
        <fullName evidence="2">Uncharacterized protein</fullName>
    </submittedName>
</protein>
<feature type="region of interest" description="Disordered" evidence="1">
    <location>
        <begin position="44"/>
        <end position="101"/>
    </location>
</feature>
<feature type="compositionally biased region" description="Pro residues" evidence="1">
    <location>
        <begin position="895"/>
        <end position="915"/>
    </location>
</feature>
<feature type="compositionally biased region" description="Basic and acidic residues" evidence="1">
    <location>
        <begin position="865"/>
        <end position="877"/>
    </location>
</feature>
<feature type="compositionally biased region" description="Basic and acidic residues" evidence="1">
    <location>
        <begin position="1051"/>
        <end position="1065"/>
    </location>
</feature>
<feature type="compositionally biased region" description="Polar residues" evidence="1">
    <location>
        <begin position="293"/>
        <end position="306"/>
    </location>
</feature>
<feature type="compositionally biased region" description="Polar residues" evidence="1">
    <location>
        <begin position="941"/>
        <end position="956"/>
    </location>
</feature>
<feature type="compositionally biased region" description="Polar residues" evidence="1">
    <location>
        <begin position="1074"/>
        <end position="1083"/>
    </location>
</feature>
<feature type="region of interest" description="Disordered" evidence="1">
    <location>
        <begin position="113"/>
        <end position="142"/>
    </location>
</feature>
<dbReference type="GeneID" id="72009560"/>